<dbReference type="InterPro" id="IPR001480">
    <property type="entry name" value="Bulb-type_lectin_dom"/>
</dbReference>
<dbReference type="GO" id="GO:0004523">
    <property type="term" value="F:RNA-DNA hybrid ribonuclease activity"/>
    <property type="evidence" value="ECO:0007669"/>
    <property type="project" value="InterPro"/>
</dbReference>
<evidence type="ECO:0000259" key="5">
    <source>
        <dbReference type="PROSITE" id="PS50927"/>
    </source>
</evidence>
<dbReference type="InterPro" id="IPR002156">
    <property type="entry name" value="RNaseH_domain"/>
</dbReference>
<dbReference type="CDD" id="cd01098">
    <property type="entry name" value="PAN_AP_plant"/>
    <property type="match status" value="1"/>
</dbReference>
<feature type="domain" description="Bulb-type lectin" evidence="5">
    <location>
        <begin position="99"/>
        <end position="218"/>
    </location>
</feature>
<evidence type="ECO:0000256" key="4">
    <source>
        <dbReference type="SAM" id="SignalP"/>
    </source>
</evidence>
<keyword evidence="2" id="KW-1015">Disulfide bond</keyword>
<dbReference type="InterPro" id="IPR012337">
    <property type="entry name" value="RNaseH-like_sf"/>
</dbReference>
<feature type="signal peptide" evidence="4">
    <location>
        <begin position="1"/>
        <end position="21"/>
    </location>
</feature>
<dbReference type="SUPFAM" id="SSF53098">
    <property type="entry name" value="Ribonuclease H-like"/>
    <property type="match status" value="1"/>
</dbReference>
<dbReference type="SMART" id="SM00108">
    <property type="entry name" value="B_lectin"/>
    <property type="match status" value="1"/>
</dbReference>
<dbReference type="InterPro" id="IPR044730">
    <property type="entry name" value="RNase_H-like_dom_plant"/>
</dbReference>
<dbReference type="PANTHER" id="PTHR47976:SF115">
    <property type="entry name" value="RECEPTOR-LIKE SERINE_THREONINE-PROTEIN KINASE"/>
    <property type="match status" value="1"/>
</dbReference>
<evidence type="ECO:0000313" key="8">
    <source>
        <dbReference type="Proteomes" id="UP000290289"/>
    </source>
</evidence>
<dbReference type="Gene3D" id="2.90.10.10">
    <property type="entry name" value="Bulb-type lectin domain"/>
    <property type="match status" value="1"/>
</dbReference>
<evidence type="ECO:0000256" key="3">
    <source>
        <dbReference type="ARBA" id="ARBA00023180"/>
    </source>
</evidence>
<proteinExistence type="predicted"/>
<sequence length="495" mass="55015">MLIAAGGVGCLLFSSAAMAEAAAVRAAVQTCIEMGCQNVEVESDSLMLTRMINKEYAIDATLECFIYDIGLLVTQLGRVRFMFVKRNGNAIAHIVASHMEALSEYDGNYRMLSVFSSPFQLAFYNTTPNAFTLALRMGLTRSESLFRWVWEANRGNPVGENATLAFGEDGNLVLADADGRVAWQTNTANKGVVGFKLLPTGNMVLYDSKGNFVWQSFDHPTDTLLVGQSLRPGTINKLVSRVSETENKDGPYSLVMEPKGIFLYYKSKNSPKSILYSQLFTIEKGSLDHVTLNVAPDTDEGYAYDISLEYQVANSSSGGNAILARPKYNSTLTFLRLGIDGNVKLYTYYDKVDWRAWEVTFTLFDRDNSIWETECQLPERCGNFGLCEDSQCVACPSSKGLFGWSKACEPEKLASCAANSFHYYKVEGVDHFMSKYTRGTAIKETDCGKKCTSDCKCLGYFYNQDTSRCWIAYDLKTLTKVANSTHVAYIKTPNQ</sequence>
<gene>
    <name evidence="7" type="ORF">DVH24_026899</name>
</gene>
<feature type="chain" id="PRO_5019736110" description="Bulb-type lectin domain-containing protein" evidence="4">
    <location>
        <begin position="22"/>
        <end position="495"/>
    </location>
</feature>
<evidence type="ECO:0000313" key="7">
    <source>
        <dbReference type="EMBL" id="RXH84000.1"/>
    </source>
</evidence>
<dbReference type="InterPro" id="IPR051343">
    <property type="entry name" value="G-type_lectin_kinases/EP1-like"/>
</dbReference>
<comment type="caution">
    <text evidence="7">The sequence shown here is derived from an EMBL/GenBank/DDBJ whole genome shotgun (WGS) entry which is preliminary data.</text>
</comment>
<dbReference type="EMBL" id="RDQH01000337">
    <property type="protein sequence ID" value="RXH84000.1"/>
    <property type="molecule type" value="Genomic_DNA"/>
</dbReference>
<dbReference type="CDD" id="cd06222">
    <property type="entry name" value="RNase_H_like"/>
    <property type="match status" value="1"/>
</dbReference>
<dbReference type="InterPro" id="IPR036397">
    <property type="entry name" value="RNaseH_sf"/>
</dbReference>
<dbReference type="Proteomes" id="UP000290289">
    <property type="component" value="Chromosome 11"/>
</dbReference>
<dbReference type="AlphaFoldDB" id="A0A498ILC8"/>
<evidence type="ECO:0000259" key="6">
    <source>
        <dbReference type="PROSITE" id="PS50948"/>
    </source>
</evidence>
<dbReference type="SUPFAM" id="SSF51110">
    <property type="entry name" value="alpha-D-mannose-specific plant lectins"/>
    <property type="match status" value="1"/>
</dbReference>
<name>A0A498ILC8_MALDO</name>
<keyword evidence="3" id="KW-0325">Glycoprotein</keyword>
<dbReference type="GO" id="GO:0003676">
    <property type="term" value="F:nucleic acid binding"/>
    <property type="evidence" value="ECO:0007669"/>
    <property type="project" value="InterPro"/>
</dbReference>
<protein>
    <recommendedName>
        <fullName evidence="9">Bulb-type lectin domain-containing protein</fullName>
    </recommendedName>
</protein>
<dbReference type="PROSITE" id="PS50927">
    <property type="entry name" value="BULB_LECTIN"/>
    <property type="match status" value="1"/>
</dbReference>
<keyword evidence="8" id="KW-1185">Reference proteome</keyword>
<dbReference type="InterPro" id="IPR036426">
    <property type="entry name" value="Bulb-type_lectin_dom_sf"/>
</dbReference>
<evidence type="ECO:0000256" key="2">
    <source>
        <dbReference type="ARBA" id="ARBA00023157"/>
    </source>
</evidence>
<dbReference type="InterPro" id="IPR003609">
    <property type="entry name" value="Pan_app"/>
</dbReference>
<feature type="domain" description="Apple" evidence="6">
    <location>
        <begin position="416"/>
        <end position="494"/>
    </location>
</feature>
<dbReference type="PROSITE" id="PS50948">
    <property type="entry name" value="PAN"/>
    <property type="match status" value="1"/>
</dbReference>
<evidence type="ECO:0000256" key="1">
    <source>
        <dbReference type="ARBA" id="ARBA00022729"/>
    </source>
</evidence>
<keyword evidence="1 4" id="KW-0732">Signal</keyword>
<dbReference type="Pfam" id="PF01453">
    <property type="entry name" value="B_lectin"/>
    <property type="match status" value="1"/>
</dbReference>
<dbReference type="FunFam" id="2.90.10.30:FF:000003">
    <property type="entry name" value="Os04g0303100 protein"/>
    <property type="match status" value="1"/>
</dbReference>
<dbReference type="Gene3D" id="3.30.420.10">
    <property type="entry name" value="Ribonuclease H-like superfamily/Ribonuclease H"/>
    <property type="match status" value="1"/>
</dbReference>
<accession>A0A498ILC8</accession>
<reference evidence="7 8" key="1">
    <citation type="submission" date="2018-10" db="EMBL/GenBank/DDBJ databases">
        <title>A high-quality apple genome assembly.</title>
        <authorList>
            <person name="Hu J."/>
        </authorList>
    </citation>
    <scope>NUCLEOTIDE SEQUENCE [LARGE SCALE GENOMIC DNA]</scope>
    <source>
        <strain evidence="8">cv. HFTH1</strain>
        <tissue evidence="7">Young leaf</tissue>
    </source>
</reference>
<dbReference type="Pfam" id="PF13456">
    <property type="entry name" value="RVT_3"/>
    <property type="match status" value="1"/>
</dbReference>
<dbReference type="PANTHER" id="PTHR47976">
    <property type="entry name" value="G-TYPE LECTIN S-RECEPTOR-LIKE SERINE/THREONINE-PROTEIN KINASE SD2-5"/>
    <property type="match status" value="1"/>
</dbReference>
<evidence type="ECO:0008006" key="9">
    <source>
        <dbReference type="Google" id="ProtNLM"/>
    </source>
</evidence>
<dbReference type="CDD" id="cd00028">
    <property type="entry name" value="B_lectin"/>
    <property type="match status" value="1"/>
</dbReference>
<organism evidence="7 8">
    <name type="scientific">Malus domestica</name>
    <name type="common">Apple</name>
    <name type="synonym">Pyrus malus</name>
    <dbReference type="NCBI Taxonomy" id="3750"/>
    <lineage>
        <taxon>Eukaryota</taxon>
        <taxon>Viridiplantae</taxon>
        <taxon>Streptophyta</taxon>
        <taxon>Embryophyta</taxon>
        <taxon>Tracheophyta</taxon>
        <taxon>Spermatophyta</taxon>
        <taxon>Magnoliopsida</taxon>
        <taxon>eudicotyledons</taxon>
        <taxon>Gunneridae</taxon>
        <taxon>Pentapetalae</taxon>
        <taxon>rosids</taxon>
        <taxon>fabids</taxon>
        <taxon>Rosales</taxon>
        <taxon>Rosaceae</taxon>
        <taxon>Amygdaloideae</taxon>
        <taxon>Maleae</taxon>
        <taxon>Malus</taxon>
    </lineage>
</organism>